<keyword evidence="2" id="KW-1185">Reference proteome</keyword>
<dbReference type="Proteomes" id="UP001595880">
    <property type="component" value="Unassembled WGS sequence"/>
</dbReference>
<accession>A0ABV8VT27</accession>
<comment type="caution">
    <text evidence="1">The sequence shown here is derived from an EMBL/GenBank/DDBJ whole genome shotgun (WGS) entry which is preliminary data.</text>
</comment>
<reference evidence="2" key="1">
    <citation type="journal article" date="2019" name="Int. J. Syst. Evol. Microbiol.">
        <title>The Global Catalogue of Microorganisms (GCM) 10K type strain sequencing project: providing services to taxonomists for standard genome sequencing and annotation.</title>
        <authorList>
            <consortium name="The Broad Institute Genomics Platform"/>
            <consortium name="The Broad Institute Genome Sequencing Center for Infectious Disease"/>
            <person name="Wu L."/>
            <person name="Ma J."/>
        </authorList>
    </citation>
    <scope>NUCLEOTIDE SEQUENCE [LARGE SCALE GENOMIC DNA]</scope>
    <source>
        <strain evidence="2">KACC 14058</strain>
    </source>
</reference>
<dbReference type="RefSeq" id="WP_390197720.1">
    <property type="nucleotide sequence ID" value="NZ_JBHSDV010000001.1"/>
</dbReference>
<dbReference type="Pfam" id="PF11122">
    <property type="entry name" value="Spore-coat_CotD"/>
    <property type="match status" value="1"/>
</dbReference>
<organism evidence="1 2">
    <name type="scientific">Gracilibacillus marinus</name>
    <dbReference type="NCBI Taxonomy" id="630535"/>
    <lineage>
        <taxon>Bacteria</taxon>
        <taxon>Bacillati</taxon>
        <taxon>Bacillota</taxon>
        <taxon>Bacilli</taxon>
        <taxon>Bacillales</taxon>
        <taxon>Bacillaceae</taxon>
        <taxon>Gracilibacillus</taxon>
    </lineage>
</organism>
<dbReference type="InterPro" id="IPR020108">
    <property type="entry name" value="Spore_coat_CotD"/>
</dbReference>
<name>A0ABV8VT27_9BACI</name>
<sequence>MRVRRPCMMPTNTIVHPTKCNVVNTCSESVVNHIHPSHTTCMNHHLVKNVHFYPHTTSNQYTVDEVNVYGGPMPPMNMNQMNMNPMGMNPNNFPR</sequence>
<gene>
    <name evidence="1" type="ORF">ACFOZ1_07325</name>
</gene>
<keyword evidence="1" id="KW-0167">Capsid protein</keyword>
<evidence type="ECO:0000313" key="1">
    <source>
        <dbReference type="EMBL" id="MFC4387623.1"/>
    </source>
</evidence>
<dbReference type="EMBL" id="JBHSDV010000001">
    <property type="protein sequence ID" value="MFC4387623.1"/>
    <property type="molecule type" value="Genomic_DNA"/>
</dbReference>
<proteinExistence type="predicted"/>
<protein>
    <submittedName>
        <fullName evidence="1">CotD family spore coat protein</fullName>
    </submittedName>
</protein>
<evidence type="ECO:0000313" key="2">
    <source>
        <dbReference type="Proteomes" id="UP001595880"/>
    </source>
</evidence>
<keyword evidence="1" id="KW-0946">Virion</keyword>